<dbReference type="KEGG" id="tet:TTHERM_01006560"/>
<dbReference type="GO" id="GO:0005634">
    <property type="term" value="C:nucleus"/>
    <property type="evidence" value="ECO:0007669"/>
    <property type="project" value="TreeGrafter"/>
</dbReference>
<evidence type="ECO:0000256" key="3">
    <source>
        <dbReference type="ARBA" id="ARBA00022737"/>
    </source>
</evidence>
<dbReference type="PROSITE" id="PS00108">
    <property type="entry name" value="PROTEIN_KINASE_ST"/>
    <property type="match status" value="2"/>
</dbReference>
<dbReference type="GO" id="GO:0004672">
    <property type="term" value="F:protein kinase activity"/>
    <property type="evidence" value="ECO:0007669"/>
    <property type="project" value="InterPro"/>
</dbReference>
<keyword evidence="7" id="KW-0652">Protein synthesis inhibitor</keyword>
<dbReference type="EMBL" id="GG662638">
    <property type="protein sequence ID" value="EAR83185.2"/>
    <property type="molecule type" value="Genomic_DNA"/>
</dbReference>
<dbReference type="GeneID" id="7842959"/>
<keyword evidence="4" id="KW-0547">Nucleotide-binding</keyword>
<feature type="domain" description="Protein kinase" evidence="9">
    <location>
        <begin position="409"/>
        <end position="682"/>
    </location>
</feature>
<dbReference type="SUPFAM" id="SSF56112">
    <property type="entry name" value="Protein kinase-like (PK-like)"/>
    <property type="match status" value="2"/>
</dbReference>
<protein>
    <submittedName>
        <fullName evidence="10">Kinase domain protein</fullName>
    </submittedName>
</protein>
<evidence type="ECO:0000256" key="1">
    <source>
        <dbReference type="ARBA" id="ARBA00022614"/>
    </source>
</evidence>
<feature type="domain" description="Protein kinase" evidence="9">
    <location>
        <begin position="42"/>
        <end position="333"/>
    </location>
</feature>
<dbReference type="GO" id="GO:0017148">
    <property type="term" value="P:negative regulation of translation"/>
    <property type="evidence" value="ECO:0007669"/>
    <property type="project" value="UniProtKB-KW"/>
</dbReference>
<name>Q22D04_TETTS</name>
<evidence type="ECO:0000259" key="9">
    <source>
        <dbReference type="PROSITE" id="PS50011"/>
    </source>
</evidence>
<evidence type="ECO:0000313" key="11">
    <source>
        <dbReference type="Proteomes" id="UP000009168"/>
    </source>
</evidence>
<evidence type="ECO:0000256" key="6">
    <source>
        <dbReference type="ARBA" id="ARBA00022840"/>
    </source>
</evidence>
<evidence type="ECO:0000256" key="8">
    <source>
        <dbReference type="ARBA" id="ARBA00037982"/>
    </source>
</evidence>
<dbReference type="SMART" id="SM00220">
    <property type="entry name" value="S_TKc"/>
    <property type="match status" value="2"/>
</dbReference>
<evidence type="ECO:0000256" key="2">
    <source>
        <dbReference type="ARBA" id="ARBA00022679"/>
    </source>
</evidence>
<keyword evidence="6" id="KW-0067">ATP-binding</keyword>
<keyword evidence="11" id="KW-1185">Reference proteome</keyword>
<dbReference type="Proteomes" id="UP000009168">
    <property type="component" value="Unassembled WGS sequence"/>
</dbReference>
<evidence type="ECO:0000256" key="4">
    <source>
        <dbReference type="ARBA" id="ARBA00022741"/>
    </source>
</evidence>
<dbReference type="InterPro" id="IPR000719">
    <property type="entry name" value="Prot_kinase_dom"/>
</dbReference>
<dbReference type="Pfam" id="PF13516">
    <property type="entry name" value="LRR_6"/>
    <property type="match status" value="3"/>
</dbReference>
<dbReference type="PANTHER" id="PTHR11042">
    <property type="entry name" value="EUKARYOTIC TRANSLATION INITIATION FACTOR 2-ALPHA KINASE EIF2-ALPHA KINASE -RELATED"/>
    <property type="match status" value="1"/>
</dbReference>
<dbReference type="GO" id="GO:0005524">
    <property type="term" value="F:ATP binding"/>
    <property type="evidence" value="ECO:0007669"/>
    <property type="project" value="UniProtKB-KW"/>
</dbReference>
<dbReference type="OrthoDB" id="354678at2759"/>
<dbReference type="PROSITE" id="PS50011">
    <property type="entry name" value="PROTEIN_KINASE_DOM"/>
    <property type="match status" value="2"/>
</dbReference>
<dbReference type="InterPro" id="IPR050339">
    <property type="entry name" value="CC_SR_Kinase"/>
</dbReference>
<keyword evidence="1" id="KW-0433">Leucine-rich repeat</keyword>
<dbReference type="Gene3D" id="1.10.510.10">
    <property type="entry name" value="Transferase(Phosphotransferase) domain 1"/>
    <property type="match status" value="2"/>
</dbReference>
<keyword evidence="2" id="KW-0808">Transferase</keyword>
<comment type="similarity">
    <text evidence="8">Belongs to the protein kinase superfamily. Ser/Thr protein kinase family. GCN2 subfamily.</text>
</comment>
<dbReference type="InParanoid" id="Q22D04"/>
<dbReference type="SUPFAM" id="SSF52047">
    <property type="entry name" value="RNI-like"/>
    <property type="match status" value="1"/>
</dbReference>
<dbReference type="HOGENOM" id="CLU_005751_0_0_1"/>
<dbReference type="CDD" id="cd14014">
    <property type="entry name" value="STKc_PknB_like"/>
    <property type="match status" value="1"/>
</dbReference>
<dbReference type="Pfam" id="PF00069">
    <property type="entry name" value="Pkinase"/>
    <property type="match status" value="2"/>
</dbReference>
<dbReference type="InterPro" id="IPR011009">
    <property type="entry name" value="Kinase-like_dom_sf"/>
</dbReference>
<dbReference type="InterPro" id="IPR008271">
    <property type="entry name" value="Ser/Thr_kinase_AS"/>
</dbReference>
<dbReference type="InterPro" id="IPR032675">
    <property type="entry name" value="LRR_dom_sf"/>
</dbReference>
<keyword evidence="3" id="KW-0677">Repeat</keyword>
<dbReference type="RefSeq" id="XP_001030848.2">
    <property type="nucleotide sequence ID" value="XM_001030848.2"/>
</dbReference>
<reference evidence="11" key="1">
    <citation type="journal article" date="2006" name="PLoS Biol.">
        <title>Macronuclear genome sequence of the ciliate Tetrahymena thermophila, a model eukaryote.</title>
        <authorList>
            <person name="Eisen J.A."/>
            <person name="Coyne R.S."/>
            <person name="Wu M."/>
            <person name="Wu D."/>
            <person name="Thiagarajan M."/>
            <person name="Wortman J.R."/>
            <person name="Badger J.H."/>
            <person name="Ren Q."/>
            <person name="Amedeo P."/>
            <person name="Jones K.M."/>
            <person name="Tallon L.J."/>
            <person name="Delcher A.L."/>
            <person name="Salzberg S.L."/>
            <person name="Silva J.C."/>
            <person name="Haas B.J."/>
            <person name="Majoros W.H."/>
            <person name="Farzad M."/>
            <person name="Carlton J.M."/>
            <person name="Smith R.K. Jr."/>
            <person name="Garg J."/>
            <person name="Pearlman R.E."/>
            <person name="Karrer K.M."/>
            <person name="Sun L."/>
            <person name="Manning G."/>
            <person name="Elde N.C."/>
            <person name="Turkewitz A.P."/>
            <person name="Asai D.J."/>
            <person name="Wilkes D.E."/>
            <person name="Wang Y."/>
            <person name="Cai H."/>
            <person name="Collins K."/>
            <person name="Stewart B.A."/>
            <person name="Lee S.R."/>
            <person name="Wilamowska K."/>
            <person name="Weinberg Z."/>
            <person name="Ruzzo W.L."/>
            <person name="Wloga D."/>
            <person name="Gaertig J."/>
            <person name="Frankel J."/>
            <person name="Tsao C.-C."/>
            <person name="Gorovsky M.A."/>
            <person name="Keeling P.J."/>
            <person name="Waller R.F."/>
            <person name="Patron N.J."/>
            <person name="Cherry J.M."/>
            <person name="Stover N.A."/>
            <person name="Krieger C.J."/>
            <person name="del Toro C."/>
            <person name="Ryder H.F."/>
            <person name="Williamson S.C."/>
            <person name="Barbeau R.A."/>
            <person name="Hamilton E.P."/>
            <person name="Orias E."/>
        </authorList>
    </citation>
    <scope>NUCLEOTIDE SEQUENCE [LARGE SCALE GENOMIC DNA]</scope>
    <source>
        <strain evidence="11">SB210</strain>
    </source>
</reference>
<keyword evidence="5 10" id="KW-0418">Kinase</keyword>
<gene>
    <name evidence="10" type="ORF">TTHERM_01006560</name>
</gene>
<evidence type="ECO:0000313" key="10">
    <source>
        <dbReference type="EMBL" id="EAR83185.2"/>
    </source>
</evidence>
<evidence type="ECO:0000256" key="5">
    <source>
        <dbReference type="ARBA" id="ARBA00022777"/>
    </source>
</evidence>
<proteinExistence type="inferred from homology"/>
<organism evidence="10 11">
    <name type="scientific">Tetrahymena thermophila (strain SB210)</name>
    <dbReference type="NCBI Taxonomy" id="312017"/>
    <lineage>
        <taxon>Eukaryota</taxon>
        <taxon>Sar</taxon>
        <taxon>Alveolata</taxon>
        <taxon>Ciliophora</taxon>
        <taxon>Intramacronucleata</taxon>
        <taxon>Oligohymenophorea</taxon>
        <taxon>Hymenostomatida</taxon>
        <taxon>Tetrahymenina</taxon>
        <taxon>Tetrahymenidae</taxon>
        <taxon>Tetrahymena</taxon>
    </lineage>
</organism>
<dbReference type="Gene3D" id="3.80.10.10">
    <property type="entry name" value="Ribonuclease Inhibitor"/>
    <property type="match status" value="2"/>
</dbReference>
<dbReference type="InterPro" id="IPR001611">
    <property type="entry name" value="Leu-rich_rpt"/>
</dbReference>
<sequence length="974" mass="111228">MSKKVQNDLIETISSKVSQDCQIQRPSIKELVKLMFSQKKYFKNFEYLSSGAYALVLKAQNIQQNRQVALKFLGSSNQNDKNGIESLKKEYEMLQKFSQSEFLVNVYDCFYLMEEKEDEDADGNDIIVQTEVKSFFVMEMELCENNLKQLFDILRKEQVPPPKQMKEIIAIQMLEGLNNLHVKNIMHRDIKPQNFLVCPSKEYGFSIKLCDLGFASAVSKSKSFKSKKGTDPYFAPEVDEGQSRIQSDLFSLGLVLLELDNLNTLNENWIDFKTKNYLFKGEEIPKEIYQIDKNSNIYKIAQICLKPRYLERTTAGELLSQLIQMHGQPLKFVLTSMILKEQIPKQAQQIFYKINQLQQQMNNQFDEYAQFILGKTNQKIIQKDFKQQFTKVEVLSNLLKTLYENKKYSNNFQILSFGSFGMVLATKKVKLDNKEIVLKIQKIEDESQIQNEISIMQKLKEPLVVQLYDSYIIENKIGPDRYSVFELEKCSCSLDEYLDRQNKDGQLSEDDKFQIAIQIIDSVNYIHSFNIIHRDIKPDNFLVYLDGKQPEIKLCDFGLSAQISDNKESIQTIEHIGNFGYSAPEILNKKDNEFKFYTKKSDSYSVGLLLALLDNYQVLKKNAALTFAQMTQKQLDKPFEKSNININKNSQIYKFINHLVVSDSGKRASLYDIVEQNDIKFVSKSKQMKQILQKTLLMQNDTNIEQFTTIEIHSINDLYKIQYYNIVKIYFRSIDIGDEGAQDLSTVIAQCKNITSLTLDLSYNSIGDEGAYDLGIGIAQCKNITSLTLDLSYINIGCMGVKFLITGIAQCKNITSLTLDLINNSIGDEGARYLGTGIAQLKNITNLTLNFESNGIGDEGAKDLGRIITQCKNITSLLLDLQSNSIGAQGAYDLGKAIAQGKNITSLTLLLKCNSIGNEGVYDIVITGIAQCKNITSLILNLEENEIFEISASELEEQLKIQLKKFEIYINIFL</sequence>
<evidence type="ECO:0000256" key="7">
    <source>
        <dbReference type="ARBA" id="ARBA00023193"/>
    </source>
</evidence>
<accession>Q22D04</accession>
<dbReference type="AlphaFoldDB" id="Q22D04"/>
<dbReference type="SMART" id="SM00368">
    <property type="entry name" value="LRR_RI"/>
    <property type="match status" value="5"/>
</dbReference>
<dbReference type="GO" id="GO:0005737">
    <property type="term" value="C:cytoplasm"/>
    <property type="evidence" value="ECO:0007669"/>
    <property type="project" value="TreeGrafter"/>
</dbReference>